<dbReference type="Proteomes" id="UP000885283">
    <property type="component" value="Unassembled WGS sequence"/>
</dbReference>
<name>A0A3R0CL44_SALER</name>
<comment type="caution">
    <text evidence="3">The sequence shown here is derived from an EMBL/GenBank/DDBJ whole genome shotgun (WGS) entry which is preliminary data.</text>
</comment>
<evidence type="ECO:0000256" key="1">
    <source>
        <dbReference type="SAM" id="SignalP"/>
    </source>
</evidence>
<keyword evidence="1" id="KW-0732">Signal</keyword>
<proteinExistence type="predicted"/>
<protein>
    <submittedName>
        <fullName evidence="3">Lytic transglycosylase domain-containing protein</fullName>
    </submittedName>
</protein>
<evidence type="ECO:0000313" key="3">
    <source>
        <dbReference type="EMBL" id="MIK94955.1"/>
    </source>
</evidence>
<evidence type="ECO:0000313" key="2">
    <source>
        <dbReference type="EMBL" id="EAA8668244.1"/>
    </source>
</evidence>
<gene>
    <name evidence="3" type="ORF">KO51_26660</name>
    <name evidence="2" type="ORF">NL99_25615</name>
</gene>
<dbReference type="InterPro" id="IPR023346">
    <property type="entry name" value="Lysozyme-like_dom_sf"/>
</dbReference>
<dbReference type="SUPFAM" id="SSF53955">
    <property type="entry name" value="Lysozyme-like"/>
    <property type="match status" value="1"/>
</dbReference>
<sequence length="232" mass="25347">MANRGILTVSALLLTGMAVISGAAVAATVAGPVQRLPAYSTVPEGYRRVAEEYDVPAEALYSVSLAESSRRLPQGERPWPWTLNVAGKGYRYATREEAYQALLGFMRHHPLRRIDVGIAQVNLGWNGAFFHNYREALEPYTNLRAAAQILRHCYDMNPGSWLQAAGCYHHPAGGKPARTYRAIVQRKLAMLDAAASDPLTSSHFSYPVPTVASPATEETVLLWAEPQTPGGQ</sequence>
<feature type="signal peptide" evidence="1">
    <location>
        <begin position="1"/>
        <end position="26"/>
    </location>
</feature>
<feature type="chain" id="PRO_5035560305" evidence="1">
    <location>
        <begin position="27"/>
        <end position="232"/>
    </location>
</feature>
<dbReference type="EMBL" id="AAACVH010000070">
    <property type="protein sequence ID" value="EAA8668244.1"/>
    <property type="molecule type" value="Genomic_DNA"/>
</dbReference>
<organism evidence="3">
    <name type="scientific">Salmonella enterica</name>
    <name type="common">Salmonella choleraesuis</name>
    <dbReference type="NCBI Taxonomy" id="28901"/>
    <lineage>
        <taxon>Bacteria</taxon>
        <taxon>Pseudomonadati</taxon>
        <taxon>Pseudomonadota</taxon>
        <taxon>Gammaproteobacteria</taxon>
        <taxon>Enterobacterales</taxon>
        <taxon>Enterobacteriaceae</taxon>
        <taxon>Salmonella</taxon>
    </lineage>
</organism>
<reference evidence="3" key="1">
    <citation type="submission" date="2018-08" db="EMBL/GenBank/DDBJ databases">
        <authorList>
            <consortium name="GenomeTrakr network: Whole genome sequencing for foodborne pathogen traceback"/>
        </authorList>
    </citation>
    <scope>NUCLEOTIDE SEQUENCE [LARGE SCALE GENOMIC DNA]</scope>
    <source>
        <strain evidence="3">FLUFL-1338</strain>
        <strain evidence="2">FLUFL-367</strain>
    </source>
</reference>
<accession>A0A3R0CL44</accession>
<dbReference type="Proteomes" id="UP000839834">
    <property type="component" value="Unassembled WGS sequence"/>
</dbReference>
<dbReference type="AlphaFoldDB" id="A0A3R0CL44"/>
<dbReference type="EMBL" id="RSMR01000054">
    <property type="protein sequence ID" value="MIK94955.1"/>
    <property type="molecule type" value="Genomic_DNA"/>
</dbReference>